<organism evidence="3 4">
    <name type="scientific">Psychroflexus aurantiacus</name>
    <dbReference type="NCBI Taxonomy" id="2709310"/>
    <lineage>
        <taxon>Bacteria</taxon>
        <taxon>Pseudomonadati</taxon>
        <taxon>Bacteroidota</taxon>
        <taxon>Flavobacteriia</taxon>
        <taxon>Flavobacteriales</taxon>
        <taxon>Flavobacteriaceae</taxon>
        <taxon>Psychroflexus</taxon>
    </lineage>
</organism>
<keyword evidence="1" id="KW-1133">Transmembrane helix</keyword>
<protein>
    <submittedName>
        <fullName evidence="3">PorT family protein</fullName>
    </submittedName>
</protein>
<keyword evidence="4" id="KW-1185">Reference proteome</keyword>
<dbReference type="SUPFAM" id="SSF56925">
    <property type="entry name" value="OMPA-like"/>
    <property type="match status" value="1"/>
</dbReference>
<feature type="domain" description="Outer membrane protein beta-barrel" evidence="2">
    <location>
        <begin position="245"/>
        <end position="431"/>
    </location>
</feature>
<reference evidence="3 4" key="1">
    <citation type="submission" date="2020-02" db="EMBL/GenBank/DDBJ databases">
        <title>Flavobacteriaceae Psychroflexus bacterium YR1-1, complete genome.</title>
        <authorList>
            <person name="Li Y."/>
            <person name="Wu S."/>
        </authorList>
    </citation>
    <scope>NUCLEOTIDE SEQUENCE [LARGE SCALE GENOMIC DNA]</scope>
    <source>
        <strain evidence="3 4">YR1-1</strain>
    </source>
</reference>
<keyword evidence="1" id="KW-0812">Transmembrane</keyword>
<name>A0A6B3R0K5_9FLAO</name>
<dbReference type="InterPro" id="IPR011250">
    <property type="entry name" value="OMP/PagP_B-barrel"/>
</dbReference>
<dbReference type="AlphaFoldDB" id="A0A6B3R0K5"/>
<comment type="caution">
    <text evidence="3">The sequence shown here is derived from an EMBL/GenBank/DDBJ whole genome shotgun (WGS) entry which is preliminary data.</text>
</comment>
<evidence type="ECO:0000313" key="4">
    <source>
        <dbReference type="Proteomes" id="UP000478505"/>
    </source>
</evidence>
<dbReference type="RefSeq" id="WP_164003614.1">
    <property type="nucleotide sequence ID" value="NZ_JAAIKD010000001.1"/>
</dbReference>
<evidence type="ECO:0000256" key="1">
    <source>
        <dbReference type="SAM" id="Phobius"/>
    </source>
</evidence>
<gene>
    <name evidence="3" type="ORF">G3567_02065</name>
</gene>
<keyword evidence="1" id="KW-0472">Membrane</keyword>
<feature type="transmembrane region" description="Helical" evidence="1">
    <location>
        <begin position="46"/>
        <end position="68"/>
    </location>
</feature>
<dbReference type="InterPro" id="IPR025665">
    <property type="entry name" value="Beta-barrel_OMP_2"/>
</dbReference>
<evidence type="ECO:0000259" key="2">
    <source>
        <dbReference type="Pfam" id="PF13568"/>
    </source>
</evidence>
<evidence type="ECO:0000313" key="3">
    <source>
        <dbReference type="EMBL" id="NEV92930.1"/>
    </source>
</evidence>
<sequence>MKSSKSIERLFQEGLKDLQASPSPKVWNGIEAKLTGKKQSRRTLPFWWQVASVAAVVLIFSSIGAFYYQSSVYKPSIRFKTPVNFTSSSLELIPARYRFSSVNERLSEIETAMESRLAFQFSESETNNSVLASLVLNPEPTDPKAGLAAKPKTSGSSLSTVSQLNGLSVNSLSKASMASTLISTDEEEYTTDRKPSLFDAIEANNRLAGEENKSMQRPWAIQPNVAPVFMNSFSGGNPIAPTLLGKTTSNPNLSYGVNVAYAINKKIKIRTGINQVAMGYNTQDVILSISSFKGERLINNNIQTHLAGDVSLISASPFGNMQSRTLSSSLVPSNLNPIGSIHHEMGFLEVPLEVEYALIDKKLGVHLLGGASTYVLNTNEIFFENNGSSSSIGEADNINDFSFSANLGVGLDFSFSERVSLNLEPKFMYQINTFDRATTNFEPYFFGIYSGVKFKF</sequence>
<proteinExistence type="predicted"/>
<dbReference type="Proteomes" id="UP000478505">
    <property type="component" value="Unassembled WGS sequence"/>
</dbReference>
<dbReference type="EMBL" id="JAAIKD010000001">
    <property type="protein sequence ID" value="NEV92930.1"/>
    <property type="molecule type" value="Genomic_DNA"/>
</dbReference>
<dbReference type="Pfam" id="PF13568">
    <property type="entry name" value="OMP_b-brl_2"/>
    <property type="match status" value="1"/>
</dbReference>
<accession>A0A6B3R0K5</accession>